<dbReference type="AlphaFoldDB" id="X1AH72"/>
<organism evidence="1">
    <name type="scientific">marine sediment metagenome</name>
    <dbReference type="NCBI Taxonomy" id="412755"/>
    <lineage>
        <taxon>unclassified sequences</taxon>
        <taxon>metagenomes</taxon>
        <taxon>ecological metagenomes</taxon>
    </lineage>
</organism>
<gene>
    <name evidence="1" type="ORF">S01H4_29574</name>
</gene>
<protein>
    <submittedName>
        <fullName evidence="1">Uncharacterized protein</fullName>
    </submittedName>
</protein>
<reference evidence="1" key="1">
    <citation type="journal article" date="2014" name="Front. Microbiol.">
        <title>High frequency of phylogenetically diverse reductive dehalogenase-homologous genes in deep subseafloor sedimentary metagenomes.</title>
        <authorList>
            <person name="Kawai M."/>
            <person name="Futagami T."/>
            <person name="Toyoda A."/>
            <person name="Takaki Y."/>
            <person name="Nishi S."/>
            <person name="Hori S."/>
            <person name="Arai W."/>
            <person name="Tsubouchi T."/>
            <person name="Morono Y."/>
            <person name="Uchiyama I."/>
            <person name="Ito T."/>
            <person name="Fujiyama A."/>
            <person name="Inagaki F."/>
            <person name="Takami H."/>
        </authorList>
    </citation>
    <scope>NUCLEOTIDE SEQUENCE</scope>
    <source>
        <strain evidence="1">Expedition CK06-06</strain>
    </source>
</reference>
<accession>X1AH72</accession>
<evidence type="ECO:0000313" key="1">
    <source>
        <dbReference type="EMBL" id="GAG81329.1"/>
    </source>
</evidence>
<comment type="caution">
    <text evidence="1">The sequence shown here is derived from an EMBL/GenBank/DDBJ whole genome shotgun (WGS) entry which is preliminary data.</text>
</comment>
<name>X1AH72_9ZZZZ</name>
<sequence>IQSVNVLNHIKDVINMFAEMNIDYAPIYNLYIPFLNKLCKEYHLFVVDYKISRKVKDLLKDDEVSSEEHSDLLNMLKILKRTYSVFSLCVKGRS</sequence>
<feature type="non-terminal residue" evidence="1">
    <location>
        <position position="1"/>
    </location>
</feature>
<dbReference type="EMBL" id="BART01015192">
    <property type="protein sequence ID" value="GAG81329.1"/>
    <property type="molecule type" value="Genomic_DNA"/>
</dbReference>
<proteinExistence type="predicted"/>